<dbReference type="Pfam" id="PF00565">
    <property type="entry name" value="SNase"/>
    <property type="match status" value="1"/>
</dbReference>
<keyword evidence="1" id="KW-1133">Transmembrane helix</keyword>
<dbReference type="AlphaFoldDB" id="X1TK79"/>
<dbReference type="PROSITE" id="PS01284">
    <property type="entry name" value="TNASE_2"/>
    <property type="match status" value="1"/>
</dbReference>
<dbReference type="Gene3D" id="2.40.50.90">
    <property type="match status" value="1"/>
</dbReference>
<dbReference type="SUPFAM" id="SSF50199">
    <property type="entry name" value="Staphylococcal nuclease"/>
    <property type="match status" value="1"/>
</dbReference>
<reference evidence="3" key="1">
    <citation type="journal article" date="2014" name="Front. Microbiol.">
        <title>High frequency of phylogenetically diverse reductive dehalogenase-homologous genes in deep subseafloor sedimentary metagenomes.</title>
        <authorList>
            <person name="Kawai M."/>
            <person name="Futagami T."/>
            <person name="Toyoda A."/>
            <person name="Takaki Y."/>
            <person name="Nishi S."/>
            <person name="Hori S."/>
            <person name="Arai W."/>
            <person name="Tsubouchi T."/>
            <person name="Morono Y."/>
            <person name="Uchiyama I."/>
            <person name="Ito T."/>
            <person name="Fujiyama A."/>
            <person name="Inagaki F."/>
            <person name="Takami H."/>
        </authorList>
    </citation>
    <scope>NUCLEOTIDE SEQUENCE</scope>
    <source>
        <strain evidence="3">Expedition CK06-06</strain>
    </source>
</reference>
<comment type="caution">
    <text evidence="3">The sequence shown here is derived from an EMBL/GenBank/DDBJ whole genome shotgun (WGS) entry which is preliminary data.</text>
</comment>
<evidence type="ECO:0000256" key="1">
    <source>
        <dbReference type="SAM" id="Phobius"/>
    </source>
</evidence>
<organism evidence="3">
    <name type="scientific">marine sediment metagenome</name>
    <dbReference type="NCBI Taxonomy" id="412755"/>
    <lineage>
        <taxon>unclassified sequences</taxon>
        <taxon>metagenomes</taxon>
        <taxon>ecological metagenomes</taxon>
    </lineage>
</organism>
<dbReference type="InterPro" id="IPR035437">
    <property type="entry name" value="SNase_OB-fold_sf"/>
</dbReference>
<sequence>MSIGELIYRRKYLLAIGFIVLSILLLRFSSWDSKHGTERQNKEKSARIRIDSAGIRPDDGDTFYYKDVIIRILGIDAPEIIHKEHGIFENQPYGRKAAAMTIDILRKAKVIAYLPFQNDKYGRLLAHVFIDGELLSIHLIRAGLAYENISHYGDNGFPDLAERILKAAYESPRPPFEMPYKWRRR</sequence>
<dbReference type="GO" id="GO:0004518">
    <property type="term" value="F:nuclease activity"/>
    <property type="evidence" value="ECO:0007669"/>
    <property type="project" value="InterPro"/>
</dbReference>
<feature type="non-terminal residue" evidence="3">
    <location>
        <position position="185"/>
    </location>
</feature>
<dbReference type="PROSITE" id="PS50830">
    <property type="entry name" value="TNASE_3"/>
    <property type="match status" value="1"/>
</dbReference>
<name>X1TK79_9ZZZZ</name>
<protein>
    <recommendedName>
        <fullName evidence="2">TNase-like domain-containing protein</fullName>
    </recommendedName>
</protein>
<proteinExistence type="predicted"/>
<dbReference type="InterPro" id="IPR002071">
    <property type="entry name" value="Thermonucl_AS"/>
</dbReference>
<dbReference type="EMBL" id="BARW01030415">
    <property type="protein sequence ID" value="GAJ05679.1"/>
    <property type="molecule type" value="Genomic_DNA"/>
</dbReference>
<evidence type="ECO:0000259" key="2">
    <source>
        <dbReference type="PROSITE" id="PS50830"/>
    </source>
</evidence>
<gene>
    <name evidence="3" type="ORF">S12H4_48632</name>
</gene>
<dbReference type="InterPro" id="IPR016071">
    <property type="entry name" value="Staphylococal_nuclease_OB-fold"/>
</dbReference>
<dbReference type="SMART" id="SM00318">
    <property type="entry name" value="SNc"/>
    <property type="match status" value="1"/>
</dbReference>
<evidence type="ECO:0000313" key="3">
    <source>
        <dbReference type="EMBL" id="GAJ05679.1"/>
    </source>
</evidence>
<feature type="domain" description="TNase-like" evidence="2">
    <location>
        <begin position="59"/>
        <end position="145"/>
    </location>
</feature>
<keyword evidence="1" id="KW-0472">Membrane</keyword>
<feature type="transmembrane region" description="Helical" evidence="1">
    <location>
        <begin position="12"/>
        <end position="31"/>
    </location>
</feature>
<accession>X1TK79</accession>
<dbReference type="GO" id="GO:0003676">
    <property type="term" value="F:nucleic acid binding"/>
    <property type="evidence" value="ECO:0007669"/>
    <property type="project" value="InterPro"/>
</dbReference>
<keyword evidence="1" id="KW-0812">Transmembrane</keyword>